<evidence type="ECO:0000313" key="9">
    <source>
        <dbReference type="Proteomes" id="UP000239663"/>
    </source>
</evidence>
<dbReference type="Proteomes" id="UP000239663">
    <property type="component" value="Unassembled WGS sequence"/>
</dbReference>
<dbReference type="FunFam" id="2.70.70.10:FF:000001">
    <property type="entry name" value="PTS system glucose-specific IIA component"/>
    <property type="match status" value="1"/>
</dbReference>
<keyword evidence="6" id="KW-0418">Kinase</keyword>
<evidence type="ECO:0000256" key="5">
    <source>
        <dbReference type="ARBA" id="ARBA00022683"/>
    </source>
</evidence>
<dbReference type="Pfam" id="PF00358">
    <property type="entry name" value="PTS_EIIA_1"/>
    <property type="match status" value="1"/>
</dbReference>
<dbReference type="GO" id="GO:0005737">
    <property type="term" value="C:cytoplasm"/>
    <property type="evidence" value="ECO:0007669"/>
    <property type="project" value="UniProtKB-SubCell"/>
</dbReference>
<sequence>MAFGFFKKKETDLLAPLNGTIIPLEEVPDPVFSQKMMGDGIAIQPSGGHVHAPFNGEVIMITPTKHAIAIRSTSGVEVLIHIGLETVALKGEGFQLAVKEGDRVEKGQLLVEVDWAYIEEHAENTITPIIVTDSDKEITYSSKGSCVQGETVLMTI</sequence>
<reference evidence="8 9" key="1">
    <citation type="submission" date="2017-12" db="EMBL/GenBank/DDBJ databases">
        <title>Taxonomic description and draft genome of Pradoshia cofamensis Gen. nov., sp. nov., a thermotolerant bacillale isolated from anterior gut of earthworm Eisenia fetida.</title>
        <authorList>
            <person name="Saha T."/>
            <person name="Chakraborty R."/>
        </authorList>
    </citation>
    <scope>NUCLEOTIDE SEQUENCE [LARGE SCALE GENOMIC DNA]</scope>
    <source>
        <strain evidence="8 9">EAG3</strain>
    </source>
</reference>
<dbReference type="AlphaFoldDB" id="A0A2S7MY03"/>
<dbReference type="PANTHER" id="PTHR45008">
    <property type="entry name" value="PTS SYSTEM GLUCOSE-SPECIFIC EIIA COMPONENT"/>
    <property type="match status" value="1"/>
</dbReference>
<feature type="domain" description="PTS EIIA type-1" evidence="7">
    <location>
        <begin position="29"/>
        <end position="133"/>
    </location>
</feature>
<dbReference type="SUPFAM" id="SSF51261">
    <property type="entry name" value="Duplicated hybrid motif"/>
    <property type="match status" value="1"/>
</dbReference>
<comment type="subcellular location">
    <subcellularLocation>
        <location evidence="1">Cytoplasm</location>
    </subcellularLocation>
</comment>
<keyword evidence="2" id="KW-0813">Transport</keyword>
<keyword evidence="3 8" id="KW-0762">Sugar transport</keyword>
<dbReference type="InterPro" id="IPR001127">
    <property type="entry name" value="PTS_EIIA_1_perm"/>
</dbReference>
<dbReference type="EMBL" id="PKOZ01000008">
    <property type="protein sequence ID" value="PQD94635.1"/>
    <property type="molecule type" value="Genomic_DNA"/>
</dbReference>
<dbReference type="PROSITE" id="PS51093">
    <property type="entry name" value="PTS_EIIA_TYPE_1"/>
    <property type="match status" value="1"/>
</dbReference>
<gene>
    <name evidence="8" type="ORF">CYL18_13310</name>
</gene>
<dbReference type="OrthoDB" id="92465at2"/>
<evidence type="ECO:0000256" key="2">
    <source>
        <dbReference type="ARBA" id="ARBA00022448"/>
    </source>
</evidence>
<keyword evidence="9" id="KW-1185">Reference proteome</keyword>
<name>A0A2S7MY03_9BACI</name>
<organism evidence="8 9">
    <name type="scientific">Pradoshia eiseniae</name>
    <dbReference type="NCBI Taxonomy" id="2064768"/>
    <lineage>
        <taxon>Bacteria</taxon>
        <taxon>Bacillati</taxon>
        <taxon>Bacillota</taxon>
        <taxon>Bacilli</taxon>
        <taxon>Bacillales</taxon>
        <taxon>Bacillaceae</taxon>
        <taxon>Pradoshia</taxon>
    </lineage>
</organism>
<evidence type="ECO:0000313" key="8">
    <source>
        <dbReference type="EMBL" id="PQD94635.1"/>
    </source>
</evidence>
<evidence type="ECO:0000256" key="6">
    <source>
        <dbReference type="ARBA" id="ARBA00022777"/>
    </source>
</evidence>
<dbReference type="InterPro" id="IPR011055">
    <property type="entry name" value="Dup_hybrid_motif"/>
</dbReference>
<keyword evidence="5" id="KW-0598">Phosphotransferase system</keyword>
<keyword evidence="4" id="KW-0808">Transferase</keyword>
<dbReference type="NCBIfam" id="TIGR00830">
    <property type="entry name" value="PTBA"/>
    <property type="match status" value="1"/>
</dbReference>
<evidence type="ECO:0000256" key="3">
    <source>
        <dbReference type="ARBA" id="ARBA00022597"/>
    </source>
</evidence>
<evidence type="ECO:0000256" key="4">
    <source>
        <dbReference type="ARBA" id="ARBA00022679"/>
    </source>
</evidence>
<dbReference type="GO" id="GO:0016301">
    <property type="term" value="F:kinase activity"/>
    <property type="evidence" value="ECO:0007669"/>
    <property type="project" value="UniProtKB-KW"/>
</dbReference>
<dbReference type="Gene3D" id="2.70.70.10">
    <property type="entry name" value="Glucose Permease (Domain IIA)"/>
    <property type="match status" value="1"/>
</dbReference>
<protein>
    <submittedName>
        <fullName evidence="8">PTS glucose transporter subunit IIA</fullName>
    </submittedName>
</protein>
<proteinExistence type="predicted"/>
<dbReference type="PANTHER" id="PTHR45008:SF1">
    <property type="entry name" value="PTS SYSTEM GLUCOSE-SPECIFIC EIIA COMPONENT"/>
    <property type="match status" value="1"/>
</dbReference>
<dbReference type="GO" id="GO:0009401">
    <property type="term" value="P:phosphoenolpyruvate-dependent sugar phosphotransferase system"/>
    <property type="evidence" value="ECO:0007669"/>
    <property type="project" value="UniProtKB-KW"/>
</dbReference>
<dbReference type="InterPro" id="IPR050890">
    <property type="entry name" value="PTS_EIIA_component"/>
</dbReference>
<dbReference type="PROSITE" id="PS00371">
    <property type="entry name" value="PTS_EIIA_TYPE_1_HIS"/>
    <property type="match status" value="1"/>
</dbReference>
<evidence type="ECO:0000256" key="1">
    <source>
        <dbReference type="ARBA" id="ARBA00004496"/>
    </source>
</evidence>
<comment type="caution">
    <text evidence="8">The sequence shown here is derived from an EMBL/GenBank/DDBJ whole genome shotgun (WGS) entry which is preliminary data.</text>
</comment>
<accession>A0A2S7MY03</accession>
<evidence type="ECO:0000259" key="7">
    <source>
        <dbReference type="PROSITE" id="PS51093"/>
    </source>
</evidence>
<dbReference type="RefSeq" id="WP_104850016.1">
    <property type="nucleotide sequence ID" value="NZ_PKOZ01000008.1"/>
</dbReference>